<dbReference type="InterPro" id="IPR002591">
    <property type="entry name" value="Phosphodiest/P_Trfase"/>
</dbReference>
<evidence type="ECO:0000313" key="7">
    <source>
        <dbReference type="EMBL" id="RPE08645.1"/>
    </source>
</evidence>
<dbReference type="AlphaFoldDB" id="A0A3N4PLG2"/>
<dbReference type="Proteomes" id="UP000278351">
    <property type="component" value="Unassembled WGS sequence"/>
</dbReference>
<reference evidence="7 8" key="1">
    <citation type="submission" date="2018-11" db="EMBL/GenBank/DDBJ databases">
        <title>Chitinophaga lutea sp.nov., isolate from arsenic contaminated soil.</title>
        <authorList>
            <person name="Zong Y."/>
        </authorList>
    </citation>
    <scope>NUCLEOTIDE SEQUENCE [LARGE SCALE GENOMIC DNA]</scope>
    <source>
        <strain evidence="7 8">ZY74</strain>
    </source>
</reference>
<evidence type="ECO:0000256" key="3">
    <source>
        <dbReference type="ARBA" id="ARBA00022729"/>
    </source>
</evidence>
<dbReference type="Gene3D" id="3.40.720.10">
    <property type="entry name" value="Alkaline Phosphatase, subunit A"/>
    <property type="match status" value="1"/>
</dbReference>
<evidence type="ECO:0000256" key="6">
    <source>
        <dbReference type="SAM" id="SignalP"/>
    </source>
</evidence>
<dbReference type="Gene3D" id="3.30.1360.150">
    <property type="match status" value="1"/>
</dbReference>
<dbReference type="InterPro" id="IPR026263">
    <property type="entry name" value="Alkaline_phosphatase_prok"/>
</dbReference>
<dbReference type="GO" id="GO:0004035">
    <property type="term" value="F:alkaline phosphatase activity"/>
    <property type="evidence" value="ECO:0007669"/>
    <property type="project" value="InterPro"/>
</dbReference>
<dbReference type="Pfam" id="PF01663">
    <property type="entry name" value="Phosphodiest"/>
    <property type="match status" value="1"/>
</dbReference>
<feature type="signal peptide" evidence="6">
    <location>
        <begin position="1"/>
        <end position="21"/>
    </location>
</feature>
<dbReference type="NCBIfam" id="NF042991">
    <property type="entry name" value="alk_phos_PafA"/>
    <property type="match status" value="1"/>
</dbReference>
<evidence type="ECO:0000256" key="2">
    <source>
        <dbReference type="ARBA" id="ARBA00022723"/>
    </source>
</evidence>
<comment type="caution">
    <text evidence="7">The sequence shown here is derived from an EMBL/GenBank/DDBJ whole genome shotgun (WGS) entry which is preliminary data.</text>
</comment>
<keyword evidence="1 4" id="KW-0597">Phosphoprotein</keyword>
<proteinExistence type="predicted"/>
<accession>A0A3N4PLG2</accession>
<evidence type="ECO:0000256" key="1">
    <source>
        <dbReference type="ARBA" id="ARBA00022553"/>
    </source>
</evidence>
<dbReference type="PANTHER" id="PTHR10151">
    <property type="entry name" value="ECTONUCLEOTIDE PYROPHOSPHATASE/PHOSPHODIESTERASE"/>
    <property type="match status" value="1"/>
</dbReference>
<sequence>MHTKKMIALLGCCLLLQAAYAQKTAERPKIVIGMMVDQMRWDFLYRYGQRYTQGGFKRMLREGFSCENTLINYAPTVTACGHSSVYTGSVPAVHGIIDNGWYSRELKREVYCAEDTTVQPVGIPGTKGGMSPRNMQVTTITDELRVATGFESKVVGFALKDRGAIFPAGHSANAAFWYDGGSGKVVTSSYYMKELPAWVQQFNDKKLPEKLLANGWNTMYPVASYKLSEADNKDYENKFGHEAAPVFPHQFKGKENSSVRSTPYGNTLTFEFAKAAIEGYNLGGGQVTDFLAVSFSSPDAVGHQFGPNSIEVEDVYLRMDKELEAFFSWLDQRFGKNNYLFFITADHGVSHSPGYLEEKKLPTGLINGKAAVAAVNKTVEARFGVPDAVLDISAYQVYLNRKAFAEKGIDMSLVEKTVVQVLKEQPGVAAAIPLSSLGSAAIPEPAKTMFINGYNEERGGDVLVVYKSGWKDGSRNGATHGLWYPYDAHIPLVWMGWGIKPGKTHRTTGMTDIAPTLAALLHIQMPSGNVGQVVTELFR</sequence>
<dbReference type="EMBL" id="RPDH01000002">
    <property type="protein sequence ID" value="RPE08645.1"/>
    <property type="molecule type" value="Genomic_DNA"/>
</dbReference>
<dbReference type="SUPFAM" id="SSF53649">
    <property type="entry name" value="Alkaline phosphatase-like"/>
    <property type="match status" value="1"/>
</dbReference>
<feature type="binding site" evidence="5">
    <location>
        <position position="99"/>
    </location>
    <ligand>
        <name>substrate</name>
    </ligand>
</feature>
<dbReference type="PIRSF" id="PIRSF031924">
    <property type="entry name" value="Pi-irrepressible_AP"/>
    <property type="match status" value="1"/>
</dbReference>
<name>A0A3N4PLG2_9BACT</name>
<dbReference type="OrthoDB" id="9766127at2"/>
<gene>
    <name evidence="7" type="ORF">EGT74_16535</name>
</gene>
<keyword evidence="8" id="KW-1185">Reference proteome</keyword>
<evidence type="ECO:0000256" key="4">
    <source>
        <dbReference type="PIRSR" id="PIRSR031924-50"/>
    </source>
</evidence>
<keyword evidence="3 6" id="KW-0732">Signal</keyword>
<organism evidence="7 8">
    <name type="scientific">Chitinophaga lutea</name>
    <dbReference type="NCBI Taxonomy" id="2488634"/>
    <lineage>
        <taxon>Bacteria</taxon>
        <taxon>Pseudomonadati</taxon>
        <taxon>Bacteroidota</taxon>
        <taxon>Chitinophagia</taxon>
        <taxon>Chitinophagales</taxon>
        <taxon>Chitinophagaceae</taxon>
        <taxon>Chitinophaga</taxon>
    </lineage>
</organism>
<feature type="binding site" evidence="5">
    <location>
        <begin position="160"/>
        <end position="162"/>
    </location>
    <ligand>
        <name>substrate</name>
    </ligand>
</feature>
<feature type="active site" description="Phosphothreonine intermediate" evidence="4">
    <location>
        <position position="78"/>
    </location>
</feature>
<keyword evidence="2" id="KW-0479">Metal-binding</keyword>
<dbReference type="RefSeq" id="WP_123847644.1">
    <property type="nucleotide sequence ID" value="NZ_RPDH01000002.1"/>
</dbReference>
<dbReference type="GO" id="GO:0046872">
    <property type="term" value="F:metal ion binding"/>
    <property type="evidence" value="ECO:0007669"/>
    <property type="project" value="UniProtKB-KW"/>
</dbReference>
<dbReference type="InterPro" id="IPR017850">
    <property type="entry name" value="Alkaline_phosphatase_core_sf"/>
</dbReference>
<dbReference type="PANTHER" id="PTHR10151:SF120">
    <property type="entry name" value="BIS(5'-ADENOSYL)-TRIPHOSPHATASE"/>
    <property type="match status" value="1"/>
</dbReference>
<protein>
    <submittedName>
        <fullName evidence="7">Alkaline phosphatase family protein</fullName>
    </submittedName>
</protein>
<evidence type="ECO:0000313" key="8">
    <source>
        <dbReference type="Proteomes" id="UP000278351"/>
    </source>
</evidence>
<feature type="chain" id="PRO_5018223147" evidence="6">
    <location>
        <begin position="22"/>
        <end position="539"/>
    </location>
</feature>
<evidence type="ECO:0000256" key="5">
    <source>
        <dbReference type="PIRSR" id="PIRSR031924-51"/>
    </source>
</evidence>
<dbReference type="CDD" id="cd16016">
    <property type="entry name" value="AP-SPAP"/>
    <property type="match status" value="1"/>
</dbReference>